<evidence type="ECO:0000259" key="9">
    <source>
        <dbReference type="Pfam" id="PF00218"/>
    </source>
</evidence>
<keyword evidence="11" id="KW-1185">Reference proteome</keyword>
<name>A0ABW5V424_9BACI</name>
<comment type="caution">
    <text evidence="10">The sequence shown here is derived from an EMBL/GenBank/DDBJ whole genome shotgun (WGS) entry which is preliminary data.</text>
</comment>
<dbReference type="Gene3D" id="3.20.20.70">
    <property type="entry name" value="Aldolase class I"/>
    <property type="match status" value="1"/>
</dbReference>
<comment type="similarity">
    <text evidence="8">Belongs to the TrpC family.</text>
</comment>
<dbReference type="InterPro" id="IPR045186">
    <property type="entry name" value="Indole-3-glycerol_P_synth"/>
</dbReference>
<comment type="catalytic activity">
    <reaction evidence="1 8">
        <text>1-(2-carboxyphenylamino)-1-deoxy-D-ribulose 5-phosphate + H(+) = (1S,2R)-1-C-(indol-3-yl)glycerol 3-phosphate + CO2 + H2O</text>
        <dbReference type="Rhea" id="RHEA:23476"/>
        <dbReference type="ChEBI" id="CHEBI:15377"/>
        <dbReference type="ChEBI" id="CHEBI:15378"/>
        <dbReference type="ChEBI" id="CHEBI:16526"/>
        <dbReference type="ChEBI" id="CHEBI:58613"/>
        <dbReference type="ChEBI" id="CHEBI:58866"/>
        <dbReference type="EC" id="4.1.1.48"/>
    </reaction>
</comment>
<evidence type="ECO:0000256" key="6">
    <source>
        <dbReference type="ARBA" id="ARBA00023141"/>
    </source>
</evidence>
<evidence type="ECO:0000256" key="1">
    <source>
        <dbReference type="ARBA" id="ARBA00001633"/>
    </source>
</evidence>
<evidence type="ECO:0000256" key="7">
    <source>
        <dbReference type="ARBA" id="ARBA00023239"/>
    </source>
</evidence>
<dbReference type="HAMAP" id="MF_00134_B">
    <property type="entry name" value="IGPS_B"/>
    <property type="match status" value="1"/>
</dbReference>
<dbReference type="GO" id="GO:0004425">
    <property type="term" value="F:indole-3-glycerol-phosphate synthase activity"/>
    <property type="evidence" value="ECO:0007669"/>
    <property type="project" value="UniProtKB-EC"/>
</dbReference>
<dbReference type="PROSITE" id="PS00614">
    <property type="entry name" value="IGPS"/>
    <property type="match status" value="1"/>
</dbReference>
<keyword evidence="6 8" id="KW-0057">Aromatic amino acid biosynthesis</keyword>
<dbReference type="PANTHER" id="PTHR22854">
    <property type="entry name" value="TRYPTOPHAN BIOSYNTHESIS PROTEIN"/>
    <property type="match status" value="1"/>
</dbReference>
<evidence type="ECO:0000256" key="3">
    <source>
        <dbReference type="ARBA" id="ARBA00022605"/>
    </source>
</evidence>
<dbReference type="InterPro" id="IPR013785">
    <property type="entry name" value="Aldolase_TIM"/>
</dbReference>
<dbReference type="HAMAP" id="MF_00134_A">
    <property type="entry name" value="IGPS_A"/>
    <property type="match status" value="1"/>
</dbReference>
<gene>
    <name evidence="8 10" type="primary">trpC</name>
    <name evidence="10" type="ORF">ACFSUO_03345</name>
</gene>
<dbReference type="InterPro" id="IPR013798">
    <property type="entry name" value="Indole-3-glycerol_P_synth_dom"/>
</dbReference>
<dbReference type="EMBL" id="JBHUNA010000005">
    <property type="protein sequence ID" value="MFD2760018.1"/>
    <property type="molecule type" value="Genomic_DNA"/>
</dbReference>
<dbReference type="PANTHER" id="PTHR22854:SF2">
    <property type="entry name" value="INDOLE-3-GLYCEROL-PHOSPHATE SYNTHASE"/>
    <property type="match status" value="1"/>
</dbReference>
<protein>
    <recommendedName>
        <fullName evidence="8">Indole-3-glycerol phosphate synthase</fullName>
        <shortName evidence="8">IGPS</shortName>
        <ecNumber evidence="8">4.1.1.48</ecNumber>
    </recommendedName>
</protein>
<proteinExistence type="inferred from homology"/>
<dbReference type="InterPro" id="IPR011060">
    <property type="entry name" value="RibuloseP-bd_barrel"/>
</dbReference>
<evidence type="ECO:0000313" key="10">
    <source>
        <dbReference type="EMBL" id="MFD2760018.1"/>
    </source>
</evidence>
<dbReference type="NCBIfam" id="NF001371">
    <property type="entry name" value="PRK00278.1-3"/>
    <property type="match status" value="1"/>
</dbReference>
<sequence>MTILDRILREKEKEIALLKEQSFNNSMNESKPAVKAVQSFRNAEHMNVIAEIKRSSPSKGKIAMMVDPVKQAKLYEASGADAISVLTDETFFNGSMDDLQAVQKAVDLPILCKDFFLDEVQIDRAKAAGASIILLIAAAMSAAKLKDLYQYASDQGLEVLCEVHNEREMETAIDIGAAIIGINNRDLKTFKVDLSTTRHLAAMVSDPDTVLISESGMQTCEDASQASKNGAHGILVGETLMRSSDVTALISSLKVPLKEGGFPNAR</sequence>
<dbReference type="CDD" id="cd00331">
    <property type="entry name" value="IGPS"/>
    <property type="match status" value="1"/>
</dbReference>
<organism evidence="10 11">
    <name type="scientific">Lentibacillus juripiscarius</name>
    <dbReference type="NCBI Taxonomy" id="257446"/>
    <lineage>
        <taxon>Bacteria</taxon>
        <taxon>Bacillati</taxon>
        <taxon>Bacillota</taxon>
        <taxon>Bacilli</taxon>
        <taxon>Bacillales</taxon>
        <taxon>Bacillaceae</taxon>
        <taxon>Lentibacillus</taxon>
    </lineage>
</organism>
<dbReference type="Pfam" id="PF00218">
    <property type="entry name" value="IGPS"/>
    <property type="match status" value="1"/>
</dbReference>
<dbReference type="EC" id="4.1.1.48" evidence="8"/>
<dbReference type="RefSeq" id="WP_382391089.1">
    <property type="nucleotide sequence ID" value="NZ_JBHUNA010000005.1"/>
</dbReference>
<evidence type="ECO:0000256" key="4">
    <source>
        <dbReference type="ARBA" id="ARBA00022793"/>
    </source>
</evidence>
<evidence type="ECO:0000313" key="11">
    <source>
        <dbReference type="Proteomes" id="UP001597502"/>
    </source>
</evidence>
<accession>A0ABW5V424</accession>
<comment type="pathway">
    <text evidence="2 8">Amino-acid biosynthesis; L-tryptophan biosynthesis; L-tryptophan from chorismate: step 4/5.</text>
</comment>
<keyword evidence="7 8" id="KW-0456">Lyase</keyword>
<evidence type="ECO:0000256" key="2">
    <source>
        <dbReference type="ARBA" id="ARBA00004696"/>
    </source>
</evidence>
<dbReference type="InterPro" id="IPR001468">
    <property type="entry name" value="Indole-3-GlycerolPSynthase_CS"/>
</dbReference>
<dbReference type="SUPFAM" id="SSF51366">
    <property type="entry name" value="Ribulose-phoshate binding barrel"/>
    <property type="match status" value="1"/>
</dbReference>
<feature type="domain" description="Indole-3-glycerol phosphate synthase" evidence="9">
    <location>
        <begin position="4"/>
        <end position="253"/>
    </location>
</feature>
<keyword evidence="5 8" id="KW-0822">Tryptophan biosynthesis</keyword>
<keyword evidence="3 8" id="KW-0028">Amino-acid biosynthesis</keyword>
<dbReference type="NCBIfam" id="NF001377">
    <property type="entry name" value="PRK00278.2-4"/>
    <property type="match status" value="1"/>
</dbReference>
<reference evidence="11" key="1">
    <citation type="journal article" date="2019" name="Int. J. Syst. Evol. Microbiol.">
        <title>The Global Catalogue of Microorganisms (GCM) 10K type strain sequencing project: providing services to taxonomists for standard genome sequencing and annotation.</title>
        <authorList>
            <consortium name="The Broad Institute Genomics Platform"/>
            <consortium name="The Broad Institute Genome Sequencing Center for Infectious Disease"/>
            <person name="Wu L."/>
            <person name="Ma J."/>
        </authorList>
    </citation>
    <scope>NUCLEOTIDE SEQUENCE [LARGE SCALE GENOMIC DNA]</scope>
    <source>
        <strain evidence="11">TISTR 1535</strain>
    </source>
</reference>
<dbReference type="Proteomes" id="UP001597502">
    <property type="component" value="Unassembled WGS sequence"/>
</dbReference>
<evidence type="ECO:0000256" key="5">
    <source>
        <dbReference type="ARBA" id="ARBA00022822"/>
    </source>
</evidence>
<evidence type="ECO:0000256" key="8">
    <source>
        <dbReference type="HAMAP-Rule" id="MF_00134"/>
    </source>
</evidence>
<keyword evidence="4 8" id="KW-0210">Decarboxylase</keyword>